<keyword evidence="2" id="KW-1185">Reference proteome</keyword>
<evidence type="ECO:0000313" key="1">
    <source>
        <dbReference type="EMBL" id="OCL02717.1"/>
    </source>
</evidence>
<feature type="non-terminal residue" evidence="1">
    <location>
        <position position="141"/>
    </location>
</feature>
<dbReference type="OrthoDB" id="1470350at2759"/>
<name>A0A8E2JMP0_9PEZI</name>
<gene>
    <name evidence="1" type="ORF">AOQ84DRAFT_421809</name>
</gene>
<organism evidence="1 2">
    <name type="scientific">Glonium stellatum</name>
    <dbReference type="NCBI Taxonomy" id="574774"/>
    <lineage>
        <taxon>Eukaryota</taxon>
        <taxon>Fungi</taxon>
        <taxon>Dikarya</taxon>
        <taxon>Ascomycota</taxon>
        <taxon>Pezizomycotina</taxon>
        <taxon>Dothideomycetes</taxon>
        <taxon>Pleosporomycetidae</taxon>
        <taxon>Gloniales</taxon>
        <taxon>Gloniaceae</taxon>
        <taxon>Glonium</taxon>
    </lineage>
</organism>
<dbReference type="SUPFAM" id="SSF48264">
    <property type="entry name" value="Cytochrome P450"/>
    <property type="match status" value="1"/>
</dbReference>
<accession>A0A8E2JMP0</accession>
<dbReference type="AlphaFoldDB" id="A0A8E2JMP0"/>
<dbReference type="GO" id="GO:0004497">
    <property type="term" value="F:monooxygenase activity"/>
    <property type="evidence" value="ECO:0007669"/>
    <property type="project" value="InterPro"/>
</dbReference>
<protein>
    <recommendedName>
        <fullName evidence="3">Cytochrome P450</fullName>
    </recommendedName>
</protein>
<dbReference type="Gene3D" id="1.10.630.10">
    <property type="entry name" value="Cytochrome P450"/>
    <property type="match status" value="1"/>
</dbReference>
<dbReference type="Proteomes" id="UP000250140">
    <property type="component" value="Unassembled WGS sequence"/>
</dbReference>
<evidence type="ECO:0000313" key="2">
    <source>
        <dbReference type="Proteomes" id="UP000250140"/>
    </source>
</evidence>
<evidence type="ECO:0008006" key="3">
    <source>
        <dbReference type="Google" id="ProtNLM"/>
    </source>
</evidence>
<reference evidence="1 2" key="1">
    <citation type="journal article" date="2016" name="Nat. Commun.">
        <title>Ectomycorrhizal ecology is imprinted in the genome of the dominant symbiotic fungus Cenococcum geophilum.</title>
        <authorList>
            <consortium name="DOE Joint Genome Institute"/>
            <person name="Peter M."/>
            <person name="Kohler A."/>
            <person name="Ohm R.A."/>
            <person name="Kuo A."/>
            <person name="Krutzmann J."/>
            <person name="Morin E."/>
            <person name="Arend M."/>
            <person name="Barry K.W."/>
            <person name="Binder M."/>
            <person name="Choi C."/>
            <person name="Clum A."/>
            <person name="Copeland A."/>
            <person name="Grisel N."/>
            <person name="Haridas S."/>
            <person name="Kipfer T."/>
            <person name="LaButti K."/>
            <person name="Lindquist E."/>
            <person name="Lipzen A."/>
            <person name="Maire R."/>
            <person name="Meier B."/>
            <person name="Mihaltcheva S."/>
            <person name="Molinier V."/>
            <person name="Murat C."/>
            <person name="Poggeler S."/>
            <person name="Quandt C.A."/>
            <person name="Sperisen C."/>
            <person name="Tritt A."/>
            <person name="Tisserant E."/>
            <person name="Crous P.W."/>
            <person name="Henrissat B."/>
            <person name="Nehls U."/>
            <person name="Egli S."/>
            <person name="Spatafora J.W."/>
            <person name="Grigoriev I.V."/>
            <person name="Martin F.M."/>
        </authorList>
    </citation>
    <scope>NUCLEOTIDE SEQUENCE [LARGE SCALE GENOMIC DNA]</scope>
    <source>
        <strain evidence="1 2">CBS 207.34</strain>
    </source>
</reference>
<dbReference type="GO" id="GO:0016705">
    <property type="term" value="F:oxidoreductase activity, acting on paired donors, with incorporation or reduction of molecular oxygen"/>
    <property type="evidence" value="ECO:0007669"/>
    <property type="project" value="InterPro"/>
</dbReference>
<sequence>LAKYLGPFLYKISNWPLIFRCIGGNRHIHHLLEHEKYGSVVRIGPNMLPFNTVTALNTIYGSQKTNVRKPDWHRTIDAGSGAFSTATEIDKGRHAVRRRFISHCFSASTLAAAEPVILANVQKFCDLLAPKAGRSGARCAT</sequence>
<dbReference type="EMBL" id="KV750887">
    <property type="protein sequence ID" value="OCL02717.1"/>
    <property type="molecule type" value="Genomic_DNA"/>
</dbReference>
<dbReference type="GO" id="GO:0005506">
    <property type="term" value="F:iron ion binding"/>
    <property type="evidence" value="ECO:0007669"/>
    <property type="project" value="InterPro"/>
</dbReference>
<proteinExistence type="predicted"/>
<dbReference type="GO" id="GO:0020037">
    <property type="term" value="F:heme binding"/>
    <property type="evidence" value="ECO:0007669"/>
    <property type="project" value="InterPro"/>
</dbReference>
<dbReference type="InterPro" id="IPR036396">
    <property type="entry name" value="Cyt_P450_sf"/>
</dbReference>